<evidence type="ECO:0000313" key="5">
    <source>
        <dbReference type="Proteomes" id="UP000323521"/>
    </source>
</evidence>
<keyword evidence="2 3" id="KW-0028">Amino-acid biosynthesis</keyword>
<dbReference type="GO" id="GO:0009073">
    <property type="term" value="P:aromatic amino acid family biosynthetic process"/>
    <property type="evidence" value="ECO:0007669"/>
    <property type="project" value="UniProtKB-UniRule"/>
</dbReference>
<dbReference type="PANTHER" id="PTHR21164:SF0">
    <property type="entry name" value="CHORISMATE MUTASE AROH"/>
    <property type="match status" value="1"/>
</dbReference>
<accession>A0A3G1KNQ9</accession>
<keyword evidence="2 3" id="KW-0057">Aromatic amino acid biosynthesis</keyword>
<dbReference type="InterPro" id="IPR035959">
    <property type="entry name" value="RutC-like_sf"/>
</dbReference>
<dbReference type="Pfam" id="PF07736">
    <property type="entry name" value="CM_1"/>
    <property type="match status" value="1"/>
</dbReference>
<feature type="binding site" evidence="2">
    <location>
        <position position="7"/>
    </location>
    <ligand>
        <name>prephenate</name>
        <dbReference type="ChEBI" id="CHEBI:29934"/>
    </ligand>
</feature>
<name>A0A3G1KNQ9_FORW1</name>
<dbReference type="Proteomes" id="UP000323521">
    <property type="component" value="Chromosome"/>
</dbReference>
<dbReference type="UniPathway" id="UPA00120">
    <property type="reaction ID" value="UER00203"/>
</dbReference>
<feature type="binding site" evidence="2">
    <location>
        <position position="89"/>
    </location>
    <ligand>
        <name>prephenate</name>
        <dbReference type="ChEBI" id="CHEBI:29934"/>
    </ligand>
</feature>
<dbReference type="InterPro" id="IPR008243">
    <property type="entry name" value="Chorismate_mutase_AroH"/>
</dbReference>
<dbReference type="SUPFAM" id="SSF55298">
    <property type="entry name" value="YjgF-like"/>
    <property type="match status" value="1"/>
</dbReference>
<dbReference type="KEGG" id="fwa:DCMF_04275"/>
<dbReference type="PANTHER" id="PTHR21164">
    <property type="entry name" value="CHORISMATE MUTASE"/>
    <property type="match status" value="1"/>
</dbReference>
<organism evidence="4 5">
    <name type="scientific">Formimonas warabiya</name>
    <dbReference type="NCBI Taxonomy" id="1761012"/>
    <lineage>
        <taxon>Bacteria</taxon>
        <taxon>Bacillati</taxon>
        <taxon>Bacillota</taxon>
        <taxon>Clostridia</taxon>
        <taxon>Eubacteriales</taxon>
        <taxon>Peptococcaceae</taxon>
        <taxon>Candidatus Formimonas</taxon>
    </lineage>
</organism>
<evidence type="ECO:0000256" key="3">
    <source>
        <dbReference type="PROSITE-ProRule" id="PRU00514"/>
    </source>
</evidence>
<dbReference type="GO" id="GO:0004106">
    <property type="term" value="F:chorismate mutase activity"/>
    <property type="evidence" value="ECO:0007669"/>
    <property type="project" value="UniProtKB-UniRule"/>
</dbReference>
<keyword evidence="3" id="KW-0413">Isomerase</keyword>
<sequence>MPVRGIRGATSVENNSREEISQATRELLSMIIEKNEICSKDIASAFFTVTKDLNAEFPARVAREMGWQTVPMMCGWEMDVPGALKGIIRIMLHVNTEKSQKEIKHIYLKEAVKLRPDLVG</sequence>
<dbReference type="AlphaFoldDB" id="A0A3G1KNQ9"/>
<dbReference type="GO" id="GO:0046417">
    <property type="term" value="P:chorismate metabolic process"/>
    <property type="evidence" value="ECO:0007669"/>
    <property type="project" value="TreeGrafter"/>
</dbReference>
<dbReference type="PIRSF" id="PIRSF005965">
    <property type="entry name" value="Chor_mut_AroH"/>
    <property type="match status" value="1"/>
</dbReference>
<evidence type="ECO:0000256" key="2">
    <source>
        <dbReference type="PIRSR" id="PIRSR005965-1"/>
    </source>
</evidence>
<protein>
    <recommendedName>
        <fullName evidence="1 3">chorismate mutase</fullName>
        <ecNumber evidence="1 3">5.4.99.5</ecNumber>
    </recommendedName>
</protein>
<comment type="catalytic activity">
    <reaction evidence="3">
        <text>chorismate = prephenate</text>
        <dbReference type="Rhea" id="RHEA:13897"/>
        <dbReference type="ChEBI" id="CHEBI:29748"/>
        <dbReference type="ChEBI" id="CHEBI:29934"/>
        <dbReference type="EC" id="5.4.99.5"/>
    </reaction>
</comment>
<dbReference type="RefSeq" id="WP_148133282.1">
    <property type="nucleotide sequence ID" value="NZ_CP017634.1"/>
</dbReference>
<keyword evidence="5" id="KW-1185">Reference proteome</keyword>
<dbReference type="CDD" id="cd02185">
    <property type="entry name" value="AroH"/>
    <property type="match status" value="1"/>
</dbReference>
<dbReference type="PROSITE" id="PS51167">
    <property type="entry name" value="CHORISMATE_MUT_1"/>
    <property type="match status" value="1"/>
</dbReference>
<dbReference type="OrthoDB" id="9802232at2"/>
<reference evidence="4 5" key="1">
    <citation type="submission" date="2016-10" db="EMBL/GenBank/DDBJ databases">
        <title>Complete Genome Sequence of Peptococcaceae strain DCMF.</title>
        <authorList>
            <person name="Edwards R.J."/>
            <person name="Holland S.I."/>
            <person name="Deshpande N.P."/>
            <person name="Wong Y.K."/>
            <person name="Ertan H."/>
            <person name="Manefield M."/>
            <person name="Russell T.L."/>
            <person name="Lee M.J."/>
        </authorList>
    </citation>
    <scope>NUCLEOTIDE SEQUENCE [LARGE SCALE GENOMIC DNA]</scope>
    <source>
        <strain evidence="4 5">DCMF</strain>
    </source>
</reference>
<dbReference type="EC" id="5.4.99.5" evidence="1 3"/>
<evidence type="ECO:0000313" key="4">
    <source>
        <dbReference type="EMBL" id="ATW24099.1"/>
    </source>
</evidence>
<proteinExistence type="predicted"/>
<gene>
    <name evidence="4" type="ORF">DCMF_04275</name>
</gene>
<dbReference type="GO" id="GO:0008652">
    <property type="term" value="P:amino acid biosynthetic process"/>
    <property type="evidence" value="ECO:0007669"/>
    <property type="project" value="UniProtKB-UniRule"/>
</dbReference>
<dbReference type="EMBL" id="CP017634">
    <property type="protein sequence ID" value="ATW24099.1"/>
    <property type="molecule type" value="Genomic_DNA"/>
</dbReference>
<feature type="binding site" evidence="2">
    <location>
        <position position="107"/>
    </location>
    <ligand>
        <name>prephenate</name>
        <dbReference type="ChEBI" id="CHEBI:29934"/>
    </ligand>
</feature>
<dbReference type="Gene3D" id="3.30.1330.40">
    <property type="entry name" value="RutC-like"/>
    <property type="match status" value="1"/>
</dbReference>
<evidence type="ECO:0000256" key="1">
    <source>
        <dbReference type="NCBIfam" id="TIGR01796"/>
    </source>
</evidence>
<dbReference type="NCBIfam" id="TIGR01796">
    <property type="entry name" value="CM_mono_aroH"/>
    <property type="match status" value="1"/>
</dbReference>